<dbReference type="PANTHER" id="PTHR43133:SF8">
    <property type="entry name" value="RNA POLYMERASE SIGMA FACTOR HI_1459-RELATED"/>
    <property type="match status" value="1"/>
</dbReference>
<dbReference type="SUPFAM" id="SSF88659">
    <property type="entry name" value="Sigma3 and sigma4 domains of RNA polymerase sigma factors"/>
    <property type="match status" value="1"/>
</dbReference>
<dbReference type="AlphaFoldDB" id="A0A1N6G543"/>
<dbReference type="GO" id="GO:0016987">
    <property type="term" value="F:sigma factor activity"/>
    <property type="evidence" value="ECO:0007669"/>
    <property type="project" value="UniProtKB-KW"/>
</dbReference>
<dbReference type="Gene3D" id="1.10.10.10">
    <property type="entry name" value="Winged helix-like DNA-binding domain superfamily/Winged helix DNA-binding domain"/>
    <property type="match status" value="1"/>
</dbReference>
<dbReference type="InterPro" id="IPR039425">
    <property type="entry name" value="RNA_pol_sigma-70-like"/>
</dbReference>
<feature type="domain" description="RNA polymerase sigma-70 region 2" evidence="7">
    <location>
        <begin position="37"/>
        <end position="99"/>
    </location>
</feature>
<dbReference type="SUPFAM" id="SSF88946">
    <property type="entry name" value="Sigma2 domain of RNA polymerase sigma factors"/>
    <property type="match status" value="1"/>
</dbReference>
<organism evidence="9 10">
    <name type="scientific">Agromyces cerinus subsp. cerinus</name>
    <dbReference type="NCBI Taxonomy" id="232089"/>
    <lineage>
        <taxon>Bacteria</taxon>
        <taxon>Bacillati</taxon>
        <taxon>Actinomycetota</taxon>
        <taxon>Actinomycetes</taxon>
        <taxon>Micrococcales</taxon>
        <taxon>Microbacteriaceae</taxon>
        <taxon>Agromyces</taxon>
    </lineage>
</organism>
<evidence type="ECO:0000313" key="9">
    <source>
        <dbReference type="EMBL" id="SIO02638.1"/>
    </source>
</evidence>
<sequence length="189" mass="20416">MTSEAAPSGRDDVHDAGRDDGRRASLTAMIAAEPDRLRRRSLSLGVAPDDAEDVAQTALLRAWRSIEQLHAPEPGQMCSWLDVIARNAAADLARQKARRPVAALDADLPDEASVAGDVELRVILDGALDAIRALPESLREPLLLSVVDELSAPEIAERLEITPAAARQRISRARKTLAECRESGMSEAR</sequence>
<evidence type="ECO:0000256" key="2">
    <source>
        <dbReference type="ARBA" id="ARBA00023015"/>
    </source>
</evidence>
<feature type="domain" description="RNA polymerase sigma factor 70 region 4 type 2" evidence="8">
    <location>
        <begin position="128"/>
        <end position="177"/>
    </location>
</feature>
<keyword evidence="4" id="KW-0238">DNA-binding</keyword>
<keyword evidence="10" id="KW-1185">Reference proteome</keyword>
<protein>
    <submittedName>
        <fullName evidence="9">RNA polymerase sigma-70 factor, ECF subfamily</fullName>
    </submittedName>
</protein>
<reference evidence="10" key="1">
    <citation type="submission" date="2016-11" db="EMBL/GenBank/DDBJ databases">
        <authorList>
            <person name="Varghese N."/>
            <person name="Submissions S."/>
        </authorList>
    </citation>
    <scope>NUCLEOTIDE SEQUENCE [LARGE SCALE GENOMIC DNA]</scope>
    <source>
        <strain evidence="10">DSM 8595</strain>
    </source>
</reference>
<dbReference type="GO" id="GO:0006352">
    <property type="term" value="P:DNA-templated transcription initiation"/>
    <property type="evidence" value="ECO:0007669"/>
    <property type="project" value="InterPro"/>
</dbReference>
<accession>A0A1N6G543</accession>
<dbReference type="PANTHER" id="PTHR43133">
    <property type="entry name" value="RNA POLYMERASE ECF-TYPE SIGMA FACTO"/>
    <property type="match status" value="1"/>
</dbReference>
<evidence type="ECO:0000256" key="4">
    <source>
        <dbReference type="ARBA" id="ARBA00023125"/>
    </source>
</evidence>
<dbReference type="NCBIfam" id="TIGR02937">
    <property type="entry name" value="sigma70-ECF"/>
    <property type="match status" value="1"/>
</dbReference>
<evidence type="ECO:0000256" key="5">
    <source>
        <dbReference type="ARBA" id="ARBA00023163"/>
    </source>
</evidence>
<keyword evidence="5" id="KW-0804">Transcription</keyword>
<proteinExistence type="inferred from homology"/>
<dbReference type="Pfam" id="PF04542">
    <property type="entry name" value="Sigma70_r2"/>
    <property type="match status" value="1"/>
</dbReference>
<dbReference type="GO" id="GO:0003677">
    <property type="term" value="F:DNA binding"/>
    <property type="evidence" value="ECO:0007669"/>
    <property type="project" value="UniProtKB-KW"/>
</dbReference>
<feature type="region of interest" description="Disordered" evidence="6">
    <location>
        <begin position="1"/>
        <end position="25"/>
    </location>
</feature>
<evidence type="ECO:0000256" key="6">
    <source>
        <dbReference type="SAM" id="MobiDB-lite"/>
    </source>
</evidence>
<name>A0A1N6G543_9MICO</name>
<evidence type="ECO:0000259" key="8">
    <source>
        <dbReference type="Pfam" id="PF08281"/>
    </source>
</evidence>
<dbReference type="OrthoDB" id="5070005at2"/>
<evidence type="ECO:0000256" key="3">
    <source>
        <dbReference type="ARBA" id="ARBA00023082"/>
    </source>
</evidence>
<dbReference type="InterPro" id="IPR014284">
    <property type="entry name" value="RNA_pol_sigma-70_dom"/>
</dbReference>
<dbReference type="Gene3D" id="1.10.1740.10">
    <property type="match status" value="1"/>
</dbReference>
<dbReference type="Proteomes" id="UP000184699">
    <property type="component" value="Unassembled WGS sequence"/>
</dbReference>
<dbReference type="RefSeq" id="WP_074260485.1">
    <property type="nucleotide sequence ID" value="NZ_FSRJ01000003.1"/>
</dbReference>
<dbReference type="InterPro" id="IPR013249">
    <property type="entry name" value="RNA_pol_sigma70_r4_t2"/>
</dbReference>
<evidence type="ECO:0000256" key="1">
    <source>
        <dbReference type="ARBA" id="ARBA00010641"/>
    </source>
</evidence>
<dbReference type="InterPro" id="IPR007627">
    <property type="entry name" value="RNA_pol_sigma70_r2"/>
</dbReference>
<feature type="compositionally biased region" description="Basic and acidic residues" evidence="6">
    <location>
        <begin position="9"/>
        <end position="23"/>
    </location>
</feature>
<keyword evidence="3" id="KW-0731">Sigma factor</keyword>
<dbReference type="InterPro" id="IPR036388">
    <property type="entry name" value="WH-like_DNA-bd_sf"/>
</dbReference>
<gene>
    <name evidence="9" type="ORF">SAMN05443544_2302</name>
</gene>
<evidence type="ECO:0000259" key="7">
    <source>
        <dbReference type="Pfam" id="PF04542"/>
    </source>
</evidence>
<keyword evidence="2" id="KW-0805">Transcription regulation</keyword>
<dbReference type="Pfam" id="PF08281">
    <property type="entry name" value="Sigma70_r4_2"/>
    <property type="match status" value="1"/>
</dbReference>
<dbReference type="InterPro" id="IPR013325">
    <property type="entry name" value="RNA_pol_sigma_r2"/>
</dbReference>
<dbReference type="EMBL" id="FSRJ01000003">
    <property type="protein sequence ID" value="SIO02638.1"/>
    <property type="molecule type" value="Genomic_DNA"/>
</dbReference>
<dbReference type="CDD" id="cd06171">
    <property type="entry name" value="Sigma70_r4"/>
    <property type="match status" value="1"/>
</dbReference>
<evidence type="ECO:0000313" key="10">
    <source>
        <dbReference type="Proteomes" id="UP000184699"/>
    </source>
</evidence>
<comment type="similarity">
    <text evidence="1">Belongs to the sigma-70 factor family. ECF subfamily.</text>
</comment>
<dbReference type="STRING" id="232089.SAMN05443544_2302"/>
<dbReference type="InterPro" id="IPR013324">
    <property type="entry name" value="RNA_pol_sigma_r3/r4-like"/>
</dbReference>